<name>A0ABV5JAV8_9BACT</name>
<feature type="domain" description="D-serine dehydratase-like" evidence="3">
    <location>
        <begin position="251"/>
        <end position="358"/>
    </location>
</feature>
<dbReference type="Pfam" id="PF14031">
    <property type="entry name" value="D-ser_dehydrat"/>
    <property type="match status" value="1"/>
</dbReference>
<proteinExistence type="inferred from homology"/>
<evidence type="ECO:0000259" key="3">
    <source>
        <dbReference type="SMART" id="SM01119"/>
    </source>
</evidence>
<dbReference type="InterPro" id="IPR001608">
    <property type="entry name" value="Ala_racemase_N"/>
</dbReference>
<comment type="similarity">
    <text evidence="1">Belongs to the DSD1 family.</text>
</comment>
<dbReference type="SUPFAM" id="SSF51419">
    <property type="entry name" value="PLP-binding barrel"/>
    <property type="match status" value="1"/>
</dbReference>
<evidence type="ECO:0000313" key="4">
    <source>
        <dbReference type="EMBL" id="MFB9213275.1"/>
    </source>
</evidence>
<dbReference type="Gene3D" id="3.20.20.10">
    <property type="entry name" value="Alanine racemase"/>
    <property type="match status" value="1"/>
</dbReference>
<dbReference type="Proteomes" id="UP001589654">
    <property type="component" value="Unassembled WGS sequence"/>
</dbReference>
<dbReference type="PANTHER" id="PTHR28004">
    <property type="entry name" value="ZGC:162816-RELATED"/>
    <property type="match status" value="1"/>
</dbReference>
<comment type="caution">
    <text evidence="4">The sequence shown here is derived from an EMBL/GenBank/DDBJ whole genome shotgun (WGS) entry which is preliminary data.</text>
</comment>
<organism evidence="4 5">
    <name type="scientific">Echinicola jeungdonensis</name>
    <dbReference type="NCBI Taxonomy" id="709343"/>
    <lineage>
        <taxon>Bacteria</taxon>
        <taxon>Pseudomonadati</taxon>
        <taxon>Bacteroidota</taxon>
        <taxon>Cytophagia</taxon>
        <taxon>Cytophagales</taxon>
        <taxon>Cyclobacteriaceae</taxon>
        <taxon>Echinicola</taxon>
    </lineage>
</organism>
<dbReference type="InterPro" id="IPR042208">
    <property type="entry name" value="D-ser_dehydrat-like_sf"/>
</dbReference>
<dbReference type="InterPro" id="IPR029066">
    <property type="entry name" value="PLP-binding_barrel"/>
</dbReference>
<dbReference type="EC" id="5.1.1.1" evidence="4"/>
<dbReference type="SMART" id="SM01119">
    <property type="entry name" value="D-ser_dehydrat"/>
    <property type="match status" value="1"/>
</dbReference>
<dbReference type="PANTHER" id="PTHR28004:SF2">
    <property type="entry name" value="D-SERINE DEHYDRATASE"/>
    <property type="match status" value="1"/>
</dbReference>
<evidence type="ECO:0000256" key="2">
    <source>
        <dbReference type="ARBA" id="ARBA00023239"/>
    </source>
</evidence>
<keyword evidence="2" id="KW-0456">Lyase</keyword>
<reference evidence="4 5" key="1">
    <citation type="submission" date="2024-09" db="EMBL/GenBank/DDBJ databases">
        <authorList>
            <person name="Sun Q."/>
            <person name="Mori K."/>
        </authorList>
    </citation>
    <scope>NUCLEOTIDE SEQUENCE [LARGE SCALE GENOMIC DNA]</scope>
    <source>
        <strain evidence="4 5">CECT 7682</strain>
    </source>
</reference>
<keyword evidence="4" id="KW-0413">Isomerase</keyword>
<dbReference type="GO" id="GO:0008784">
    <property type="term" value="F:alanine racemase activity"/>
    <property type="evidence" value="ECO:0007669"/>
    <property type="project" value="UniProtKB-EC"/>
</dbReference>
<gene>
    <name evidence="4" type="ORF">ACFFUR_15775</name>
</gene>
<protein>
    <submittedName>
        <fullName evidence="4">Alanine racemase</fullName>
        <ecNumber evidence="4">5.1.1.1</ecNumber>
    </submittedName>
</protein>
<sequence>MSYLDSITIPTLLLDENKCRKNMQSMADKAMRNHTRLTPHFKTHQSRLIGDWFQGIGIGEINVSSIKMASYFSEQNWQNIHIAFPFNPLEAHHLDELAHQSSVSIQLVNEEVTKSLAQQLKIPVGFFIEIDAGYGRTGVEAWDYEKIEKILQAARPTNKLYFKGFYIHAGHTYQADIAGISKIHEETKNALKKLRSKFKEDFPTMVTRSGDTPSCALMENFEGIDEISPGNFIFYDLMQTAIGSCHKEDIAVALAVPIVDIKEEKNEILVHGGAIHLSKEYLMNADGSKNYGEVVLLNENGWNLSEETSYLKSISQEHGLIQASTGLVNQLKVGDLIGILPVHSCLTADCMGEFWSTEGQIIDHLSGQKRQLPT</sequence>
<dbReference type="Pfam" id="PF01168">
    <property type="entry name" value="Ala_racemase_N"/>
    <property type="match status" value="1"/>
</dbReference>
<evidence type="ECO:0000313" key="5">
    <source>
        <dbReference type="Proteomes" id="UP001589654"/>
    </source>
</evidence>
<dbReference type="RefSeq" id="WP_290248678.1">
    <property type="nucleotide sequence ID" value="NZ_JAUFQT010000001.1"/>
</dbReference>
<dbReference type="InterPro" id="IPR026956">
    <property type="entry name" value="D-ser_dehydrat-like_dom"/>
</dbReference>
<accession>A0ABV5JAV8</accession>
<dbReference type="Gene3D" id="2.40.37.20">
    <property type="entry name" value="D-serine dehydratase-like domain"/>
    <property type="match status" value="1"/>
</dbReference>
<evidence type="ECO:0000256" key="1">
    <source>
        <dbReference type="ARBA" id="ARBA00005323"/>
    </source>
</evidence>
<dbReference type="EMBL" id="JBHMEW010000067">
    <property type="protein sequence ID" value="MFB9213275.1"/>
    <property type="molecule type" value="Genomic_DNA"/>
</dbReference>
<keyword evidence="5" id="KW-1185">Reference proteome</keyword>
<dbReference type="InterPro" id="IPR051466">
    <property type="entry name" value="D-amino_acid_metab_enzyme"/>
</dbReference>